<keyword evidence="2" id="KW-1133">Transmembrane helix</keyword>
<name>A0A2N5N420_9BACL</name>
<evidence type="ECO:0000256" key="1">
    <source>
        <dbReference type="SAM" id="MobiDB-lite"/>
    </source>
</evidence>
<dbReference type="AlphaFoldDB" id="A0A2N5N420"/>
<dbReference type="Proteomes" id="UP000234789">
    <property type="component" value="Unassembled WGS sequence"/>
</dbReference>
<dbReference type="InterPro" id="IPR038507">
    <property type="entry name" value="YcnI-like_sf"/>
</dbReference>
<protein>
    <submittedName>
        <fullName evidence="5">Conserved membrane protein in copper uptake, YcnI</fullName>
    </submittedName>
</protein>
<keyword evidence="2" id="KW-0472">Membrane</keyword>
<feature type="compositionally biased region" description="Low complexity" evidence="1">
    <location>
        <begin position="176"/>
        <end position="204"/>
    </location>
</feature>
<keyword evidence="6" id="KW-1185">Reference proteome</keyword>
<evidence type="ECO:0000256" key="2">
    <source>
        <dbReference type="SAM" id="Phobius"/>
    </source>
</evidence>
<evidence type="ECO:0000313" key="6">
    <source>
        <dbReference type="Proteomes" id="UP000234789"/>
    </source>
</evidence>
<feature type="region of interest" description="Disordered" evidence="1">
    <location>
        <begin position="160"/>
        <end position="204"/>
    </location>
</feature>
<feature type="signal peptide" evidence="3">
    <location>
        <begin position="1"/>
        <end position="34"/>
    </location>
</feature>
<keyword evidence="3" id="KW-0732">Signal</keyword>
<sequence length="248" mass="25676">MNQRRKSALSRSKGSVAALLAALSLFLMAGMASAHVTVWPKEVAQNSYEVFTVRVPSEKKDVLTTAVAVRVPEGVNITRTQPQPGWKTELERSADGKIERITWTAEEGQGLAVENFTEFKLSGKVEADATELKWKAYQTYSDSSVVEWIGAPDADYPGPVTAVGAGEAESDGHGHGAAASPAPSASPAASASPEASAAPAASDAPAVDQPLAPAAEKDSLPLILSIIALALGVVAVIAAFARRGGSKD</sequence>
<gene>
    <name evidence="5" type="ORF">B8V81_3502</name>
</gene>
<dbReference type="InterPro" id="IPR012533">
    <property type="entry name" value="YcnI-copper_dom"/>
</dbReference>
<keyword evidence="2" id="KW-0812">Transmembrane</keyword>
<accession>A0A2N5N420</accession>
<dbReference type="Pfam" id="PF07987">
    <property type="entry name" value="DUF1775"/>
    <property type="match status" value="1"/>
</dbReference>
<dbReference type="EMBL" id="NFEZ01000004">
    <property type="protein sequence ID" value="PLT45071.1"/>
    <property type="molecule type" value="Genomic_DNA"/>
</dbReference>
<feature type="domain" description="YncI copper-binding" evidence="4">
    <location>
        <begin position="35"/>
        <end position="155"/>
    </location>
</feature>
<evidence type="ECO:0000313" key="5">
    <source>
        <dbReference type="EMBL" id="PLT45071.1"/>
    </source>
</evidence>
<reference evidence="5 6" key="1">
    <citation type="submission" date="2017-05" db="EMBL/GenBank/DDBJ databases">
        <title>Functional genome analysis of Paenibacillus pasadenensis strain R16: insights on endophytic life style and antifungal activity.</title>
        <authorList>
            <person name="Passera A."/>
            <person name="Marcolungo L."/>
            <person name="Casati P."/>
            <person name="Brasca M."/>
            <person name="Quaglino F."/>
            <person name="Delledonne M."/>
        </authorList>
    </citation>
    <scope>NUCLEOTIDE SEQUENCE [LARGE SCALE GENOMIC DNA]</scope>
    <source>
        <strain evidence="5 6">R16</strain>
    </source>
</reference>
<comment type="caution">
    <text evidence="5">The sequence shown here is derived from an EMBL/GenBank/DDBJ whole genome shotgun (WGS) entry which is preliminary data.</text>
</comment>
<dbReference type="CDD" id="cd08545">
    <property type="entry name" value="YcnI_like"/>
    <property type="match status" value="1"/>
</dbReference>
<evidence type="ECO:0000256" key="3">
    <source>
        <dbReference type="SAM" id="SignalP"/>
    </source>
</evidence>
<evidence type="ECO:0000259" key="4">
    <source>
        <dbReference type="Pfam" id="PF07987"/>
    </source>
</evidence>
<dbReference type="RefSeq" id="WP_101808830.1">
    <property type="nucleotide sequence ID" value="NZ_NFEZ01000004.1"/>
</dbReference>
<feature type="transmembrane region" description="Helical" evidence="2">
    <location>
        <begin position="220"/>
        <end position="241"/>
    </location>
</feature>
<feature type="chain" id="PRO_5015008514" evidence="3">
    <location>
        <begin position="35"/>
        <end position="248"/>
    </location>
</feature>
<organism evidence="5 6">
    <name type="scientific">Paenibacillus pasadenensis</name>
    <dbReference type="NCBI Taxonomy" id="217090"/>
    <lineage>
        <taxon>Bacteria</taxon>
        <taxon>Bacillati</taxon>
        <taxon>Bacillota</taxon>
        <taxon>Bacilli</taxon>
        <taxon>Bacillales</taxon>
        <taxon>Paenibacillaceae</taxon>
        <taxon>Paenibacillus</taxon>
    </lineage>
</organism>
<proteinExistence type="predicted"/>
<dbReference type="Gene3D" id="2.60.40.2230">
    <property type="entry name" value="Uncharacterised protein YcnI-like PF07987, DUF1775"/>
    <property type="match status" value="1"/>
</dbReference>